<evidence type="ECO:0000313" key="4">
    <source>
        <dbReference type="Proteomes" id="UP000425178"/>
    </source>
</evidence>
<dbReference type="InterPro" id="IPR050563">
    <property type="entry name" value="4-hydroxybenzoyl-CoA_TE"/>
</dbReference>
<protein>
    <recommendedName>
        <fullName evidence="5">Acyl-CoA thioesterase</fullName>
    </recommendedName>
</protein>
<evidence type="ECO:0000256" key="2">
    <source>
        <dbReference type="ARBA" id="ARBA00022801"/>
    </source>
</evidence>
<dbReference type="AlphaFoldDB" id="A0A6B8W1K6"/>
<dbReference type="InterPro" id="IPR029069">
    <property type="entry name" value="HotDog_dom_sf"/>
</dbReference>
<evidence type="ECO:0000313" key="3">
    <source>
        <dbReference type="EMBL" id="QGU05877.1"/>
    </source>
</evidence>
<proteinExistence type="inferred from homology"/>
<dbReference type="SUPFAM" id="SSF54637">
    <property type="entry name" value="Thioesterase/thiol ester dehydrase-isomerase"/>
    <property type="match status" value="1"/>
</dbReference>
<name>A0A6B8W1K6_9CORY</name>
<dbReference type="GO" id="GO:0047617">
    <property type="term" value="F:fatty acyl-CoA hydrolase activity"/>
    <property type="evidence" value="ECO:0007669"/>
    <property type="project" value="TreeGrafter"/>
</dbReference>
<organism evidence="3 4">
    <name type="scientific">Corynebacterium comes</name>
    <dbReference type="NCBI Taxonomy" id="2675218"/>
    <lineage>
        <taxon>Bacteria</taxon>
        <taxon>Bacillati</taxon>
        <taxon>Actinomycetota</taxon>
        <taxon>Actinomycetes</taxon>
        <taxon>Mycobacteriales</taxon>
        <taxon>Corynebacteriaceae</taxon>
        <taxon>Corynebacterium</taxon>
    </lineage>
</organism>
<dbReference type="CDD" id="cd00586">
    <property type="entry name" value="4HBT"/>
    <property type="match status" value="1"/>
</dbReference>
<evidence type="ECO:0008006" key="5">
    <source>
        <dbReference type="Google" id="ProtNLM"/>
    </source>
</evidence>
<evidence type="ECO:0000256" key="1">
    <source>
        <dbReference type="ARBA" id="ARBA00005953"/>
    </source>
</evidence>
<keyword evidence="2" id="KW-0378">Hydrolase</keyword>
<dbReference type="KEGG" id="ccoe:CETAM_13260"/>
<accession>A0A6B8W1K6</accession>
<gene>
    <name evidence="3" type="ORF">CETAM_13260</name>
</gene>
<dbReference type="Gene3D" id="3.10.129.10">
    <property type="entry name" value="Hotdog Thioesterase"/>
    <property type="match status" value="1"/>
</dbReference>
<dbReference type="PANTHER" id="PTHR31793">
    <property type="entry name" value="4-HYDROXYBENZOYL-COA THIOESTERASE FAMILY MEMBER"/>
    <property type="match status" value="1"/>
</dbReference>
<comment type="similarity">
    <text evidence="1">Belongs to the 4-hydroxybenzoyl-CoA thioesterase family.</text>
</comment>
<sequence>MTIATKLEATTSTEIRVTDLDFQKHVGNTAFYEIFADARFKYLSDVIRPIVGEDALIALVRVEVDFTRQVHFPAILDTVTRVARVGRSSIGLSQEMFNGEHLSAKSSAVLVLTDRETGKSIPWPDDVARTLNQD</sequence>
<dbReference type="PANTHER" id="PTHR31793:SF27">
    <property type="entry name" value="NOVEL THIOESTERASE SUPERFAMILY DOMAIN AND SAPOSIN A-TYPE DOMAIN CONTAINING PROTEIN (0610012H03RIK)"/>
    <property type="match status" value="1"/>
</dbReference>
<dbReference type="Proteomes" id="UP000425178">
    <property type="component" value="Chromosome"/>
</dbReference>
<dbReference type="Pfam" id="PF13279">
    <property type="entry name" value="4HBT_2"/>
    <property type="match status" value="1"/>
</dbReference>
<reference evidence="3 4" key="1">
    <citation type="journal article" date="2021" name="Int. J. Syst. Evol. Microbiol.">
        <title>Classification of three corynebacterial strains isolated from a small paddock in North Rhine-Westphalia: proposal of &lt;i&gt;Corynebacterium kalinowskii&lt;/i&gt; sp. nov., &lt;i&gt;Corynebacterium comes&lt;/i&gt; sp. nov. and &lt;i&gt;Corynebacterium occultum&lt;/i&gt; sp. nov.</title>
        <authorList>
            <person name="Schaffert L."/>
            <person name="Ruwe M."/>
            <person name="Milse J."/>
            <person name="Hanuschka K."/>
            <person name="Ortseifen V."/>
            <person name="Droste J."/>
            <person name="Brandt D."/>
            <person name="Schl L."/>
            <person name="Kutter Y."/>
            <person name="Vinke S."/>
            <person name="Vieh P."/>
            <person name="Jacob L."/>
            <person name="L N.C."/>
            <person name="Schulte-Berndt E."/>
            <person name="Hain C."/>
            <person name="Linder M."/>
            <person name="Schmidt P."/>
            <person name="Wollenschl L."/>
            <person name="Luttermann T."/>
            <person name="Thieme E."/>
            <person name="Hassa J."/>
            <person name="Haak M."/>
            <person name="Wittchen M."/>
            <person name="Mentz A."/>
            <person name="Persicke M."/>
            <person name="Busche T."/>
            <person name="R C."/>
        </authorList>
    </citation>
    <scope>NUCLEOTIDE SEQUENCE [LARGE SCALE GENOMIC DNA]</scope>
    <source>
        <strain evidence="3 4">2019</strain>
    </source>
</reference>
<keyword evidence="4" id="KW-1185">Reference proteome</keyword>
<dbReference type="EMBL" id="CP046453">
    <property type="protein sequence ID" value="QGU05877.1"/>
    <property type="molecule type" value="Genomic_DNA"/>
</dbReference>
<dbReference type="RefSeq" id="WP_156229270.1">
    <property type="nucleotide sequence ID" value="NZ_CP046453.1"/>
</dbReference>